<comment type="subcellular location">
    <subcellularLocation>
        <location evidence="1">Membrane</location>
        <topology evidence="1">Single-pass type I membrane protein</topology>
    </subcellularLocation>
</comment>
<feature type="signal peptide" evidence="16">
    <location>
        <begin position="1"/>
        <end position="19"/>
    </location>
</feature>
<evidence type="ECO:0000313" key="18">
    <source>
        <dbReference type="EMBL" id="AQK84502.1"/>
    </source>
</evidence>
<evidence type="ECO:0000256" key="10">
    <source>
        <dbReference type="ARBA" id="ARBA00023136"/>
    </source>
</evidence>
<dbReference type="GO" id="GO:0005509">
    <property type="term" value="F:calcium ion binding"/>
    <property type="evidence" value="ECO:0007669"/>
    <property type="project" value="InterPro"/>
</dbReference>
<evidence type="ECO:0000256" key="4">
    <source>
        <dbReference type="ARBA" id="ARBA00022692"/>
    </source>
</evidence>
<dbReference type="GO" id="GO:0007166">
    <property type="term" value="P:cell surface receptor signaling pathway"/>
    <property type="evidence" value="ECO:0000318"/>
    <property type="project" value="GO_Central"/>
</dbReference>
<evidence type="ECO:0000256" key="5">
    <source>
        <dbReference type="ARBA" id="ARBA00022729"/>
    </source>
</evidence>
<dbReference type="PANTHER" id="PTHR27005">
    <property type="entry name" value="WALL-ASSOCIATED RECEPTOR KINASE-LIKE 21"/>
    <property type="match status" value="1"/>
</dbReference>
<dbReference type="Gene3D" id="2.10.25.10">
    <property type="entry name" value="Laminin"/>
    <property type="match status" value="1"/>
</dbReference>
<keyword evidence="9 15" id="KW-1133">Transmembrane helix</keyword>
<organism evidence="18">
    <name type="scientific">Zea mays</name>
    <name type="common">Maize</name>
    <dbReference type="NCBI Taxonomy" id="4577"/>
    <lineage>
        <taxon>Eukaryota</taxon>
        <taxon>Viridiplantae</taxon>
        <taxon>Streptophyta</taxon>
        <taxon>Embryophyta</taxon>
        <taxon>Tracheophyta</taxon>
        <taxon>Spermatophyta</taxon>
        <taxon>Magnoliopsida</taxon>
        <taxon>Liliopsida</taxon>
        <taxon>Poales</taxon>
        <taxon>Poaceae</taxon>
        <taxon>PACMAD clade</taxon>
        <taxon>Panicoideae</taxon>
        <taxon>Andropogonodae</taxon>
        <taxon>Andropogoneae</taxon>
        <taxon>Tripsacinae</taxon>
        <taxon>Zea</taxon>
    </lineage>
</organism>
<evidence type="ECO:0000313" key="19">
    <source>
        <dbReference type="EnsemblPlants" id="Zm00001eb283100_P001"/>
    </source>
</evidence>
<dbReference type="SMART" id="SM00181">
    <property type="entry name" value="EGF"/>
    <property type="match status" value="2"/>
</dbReference>
<evidence type="ECO:0000256" key="11">
    <source>
        <dbReference type="ARBA" id="ARBA00023157"/>
    </source>
</evidence>
<dbReference type="AlphaFoldDB" id="A0A1D6LZI7"/>
<dbReference type="GO" id="GO:0005524">
    <property type="term" value="F:ATP binding"/>
    <property type="evidence" value="ECO:0007669"/>
    <property type="project" value="UniProtKB-UniRule"/>
</dbReference>
<dbReference type="Gramene" id="Zm00001eb283100_T001">
    <property type="protein sequence ID" value="Zm00001eb283100_P001"/>
    <property type="gene ID" value="Zm00001eb283100"/>
</dbReference>
<dbReference type="InterPro" id="IPR000719">
    <property type="entry name" value="Prot_kinase_dom"/>
</dbReference>
<keyword evidence="8 13" id="KW-0067">ATP-binding</keyword>
<evidence type="ECO:0000256" key="6">
    <source>
        <dbReference type="ARBA" id="ARBA00022741"/>
    </source>
</evidence>
<feature type="region of interest" description="Disordered" evidence="14">
    <location>
        <begin position="709"/>
        <end position="741"/>
    </location>
</feature>
<dbReference type="CDD" id="cd00054">
    <property type="entry name" value="EGF_CA"/>
    <property type="match status" value="1"/>
</dbReference>
<keyword evidence="12" id="KW-0325">Glycoprotein</keyword>
<dbReference type="InterPro" id="IPR017441">
    <property type="entry name" value="Protein_kinase_ATP_BS"/>
</dbReference>
<dbReference type="SUPFAM" id="SSF56112">
    <property type="entry name" value="Protein kinase-like (PK-like)"/>
    <property type="match status" value="1"/>
</dbReference>
<keyword evidence="7 18" id="KW-0418">Kinase</keyword>
<evidence type="ECO:0000256" key="9">
    <source>
        <dbReference type="ARBA" id="ARBA00022989"/>
    </source>
</evidence>
<evidence type="ECO:0000259" key="17">
    <source>
        <dbReference type="PROSITE" id="PS50011"/>
    </source>
</evidence>
<keyword evidence="3" id="KW-0808">Transferase</keyword>
<dbReference type="InterPro" id="IPR025287">
    <property type="entry name" value="WAK_GUB"/>
</dbReference>
<keyword evidence="10 15" id="KW-0472">Membrane</keyword>
<dbReference type="PROSITE" id="PS50011">
    <property type="entry name" value="PROTEIN_KINASE_DOM"/>
    <property type="match status" value="1"/>
</dbReference>
<dbReference type="OMA" id="KPHIYMS"/>
<keyword evidence="6 13" id="KW-0547">Nucleotide-binding</keyword>
<dbReference type="PROSITE" id="PS00108">
    <property type="entry name" value="PROTEIN_KINASE_ST"/>
    <property type="match status" value="1"/>
</dbReference>
<dbReference type="PANTHER" id="PTHR27005:SF174">
    <property type="entry name" value="WALL-ASSOCIATED RECEPTOR PROTEIN KINASE FAMILY PROTEIN-RELATED"/>
    <property type="match status" value="1"/>
</dbReference>
<dbReference type="ExpressionAtlas" id="A0A1D6LZI7">
    <property type="expression patterns" value="baseline and differential"/>
</dbReference>
<dbReference type="InterPro" id="IPR001245">
    <property type="entry name" value="Ser-Thr/Tyr_kinase_cat_dom"/>
</dbReference>
<keyword evidence="4 15" id="KW-0812">Transmembrane</keyword>
<name>A0A1D6LZI7_MAIZE</name>
<dbReference type="PROSITE" id="PS00107">
    <property type="entry name" value="PROTEIN_KINASE_ATP"/>
    <property type="match status" value="1"/>
</dbReference>
<dbReference type="PaxDb" id="4577-GRMZM2G002473_P01"/>
<dbReference type="PROSITE" id="PS01187">
    <property type="entry name" value="EGF_CA"/>
    <property type="match status" value="1"/>
</dbReference>
<dbReference type="FunFam" id="1.10.510.10:FF:000084">
    <property type="entry name" value="Wall-associated receptor kinase 2"/>
    <property type="match status" value="1"/>
</dbReference>
<dbReference type="EnsemblPlants" id="Zm00001eb283100_T001">
    <property type="protein sequence ID" value="Zm00001eb283100_P001"/>
    <property type="gene ID" value="Zm00001eb283100"/>
</dbReference>
<dbReference type="GO" id="GO:0030247">
    <property type="term" value="F:polysaccharide binding"/>
    <property type="evidence" value="ECO:0007669"/>
    <property type="project" value="InterPro"/>
</dbReference>
<dbReference type="SUPFAM" id="SSF57196">
    <property type="entry name" value="EGF/Laminin"/>
    <property type="match status" value="1"/>
</dbReference>
<dbReference type="InterPro" id="IPR018097">
    <property type="entry name" value="EGF_Ca-bd_CS"/>
</dbReference>
<keyword evidence="5 16" id="KW-0732">Signal</keyword>
<dbReference type="CDD" id="cd14066">
    <property type="entry name" value="STKc_IRAK"/>
    <property type="match status" value="1"/>
</dbReference>
<evidence type="ECO:0000256" key="7">
    <source>
        <dbReference type="ARBA" id="ARBA00022777"/>
    </source>
</evidence>
<keyword evidence="20" id="KW-1185">Reference proteome</keyword>
<feature type="transmembrane region" description="Helical" evidence="15">
    <location>
        <begin position="362"/>
        <end position="384"/>
    </location>
</feature>
<accession>A0A1D6LZI7</accession>
<sequence length="760" mass="82549">MALCVAAVAALHLLHLLSAAPALHAATSVASPGCLSECGEVSIPYPFGVGAGCYAEGFQLTCDETHDAPKLLLGNTSVVVLNISLHDGSLHIDNGVVSLTGRSLYSMDWGIPLGGNGIFTLSSFWNSFFVMGCGFRFQVRQPGADNMIVVCRSRCLSGRPAVATDGTCSGAGCCEASLPGSSSMYSIKLESLDGTATEEQPPFNATFVIADKEWWITGNHGMLLQEAVSDGQLGVSSGSALPLQIKAGGKWNFGNLSCADAPRSSGYGCLSSNSYCHDHWNGESSGYICRCSDGYEGNPYIRNGCKANVDECTIRDKYQCFGDCINVDGFYKCVCPLGTSGNPMEPHGCIQDTEKFSGNTGLAVATGICCGGCLVLLIFAAILLRQKLRARKAKKLRNFYFRKNRGLLLQQLVDKDIAERMIFSLEELEKATDTFNVDRKIGKGGHGTVYKGILSDQRVVAIKMSRRAVQSETDNFINEVAILSQVNHRNVVKLFGCCLETEVPLLVYEFISNGTLHEHLHVSSSQSLPWRERLRIALEVARSLAYLHSAASLSIVHRDIKATNILLDDNLTAKVSDFGASRGIPIDETRITTAIQGTFGYLDPECYNTRRLTEKSDVYSFGVMLVELLTREKPHVYMSAAGDSLVEQFLILHRQDKLAEILDPQVAKEGEEEARVVAEIAAMCVSSSGDDRPTMKQVEMGLEVLQSAATSVKNTPRTEEHVVDIPSAGRRQSGGTTDGKNISRRFSMEREVLLSMDFPR</sequence>
<reference evidence="20" key="1">
    <citation type="journal article" date="2009" name="Science">
        <title>The B73 maize genome: complexity, diversity, and dynamics.</title>
        <authorList>
            <person name="Schnable P.S."/>
            <person name="Ware D."/>
            <person name="Fulton R.S."/>
            <person name="Stein J.C."/>
            <person name="Wei F."/>
            <person name="Pasternak S."/>
            <person name="Liang C."/>
            <person name="Zhang J."/>
            <person name="Fulton L."/>
            <person name="Graves T.A."/>
            <person name="Minx P."/>
            <person name="Reily A.D."/>
            <person name="Courtney L."/>
            <person name="Kruchowski S.S."/>
            <person name="Tomlinson C."/>
            <person name="Strong C."/>
            <person name="Delehaunty K."/>
            <person name="Fronick C."/>
            <person name="Courtney B."/>
            <person name="Rock S.M."/>
            <person name="Belter E."/>
            <person name="Du F."/>
            <person name="Kim K."/>
            <person name="Abbott R.M."/>
            <person name="Cotton M."/>
            <person name="Levy A."/>
            <person name="Marchetto P."/>
            <person name="Ochoa K."/>
            <person name="Jackson S.M."/>
            <person name="Gillam B."/>
            <person name="Chen W."/>
            <person name="Yan L."/>
            <person name="Higginbotham J."/>
            <person name="Cardenas M."/>
            <person name="Waligorski J."/>
            <person name="Applebaum E."/>
            <person name="Phelps L."/>
            <person name="Falcone J."/>
            <person name="Kanchi K."/>
            <person name="Thane T."/>
            <person name="Scimone A."/>
            <person name="Thane N."/>
            <person name="Henke J."/>
            <person name="Wang T."/>
            <person name="Ruppert J."/>
            <person name="Shah N."/>
            <person name="Rotter K."/>
            <person name="Hodges J."/>
            <person name="Ingenthron E."/>
            <person name="Cordes M."/>
            <person name="Kohlberg S."/>
            <person name="Sgro J."/>
            <person name="Delgado B."/>
            <person name="Mead K."/>
            <person name="Chinwalla A."/>
            <person name="Leonard S."/>
            <person name="Crouse K."/>
            <person name="Collura K."/>
            <person name="Kudrna D."/>
            <person name="Currie J."/>
            <person name="He R."/>
            <person name="Angelova A."/>
            <person name="Rajasekar S."/>
            <person name="Mueller T."/>
            <person name="Lomeli R."/>
            <person name="Scara G."/>
            <person name="Ko A."/>
            <person name="Delaney K."/>
            <person name="Wissotski M."/>
            <person name="Lopez G."/>
            <person name="Campos D."/>
            <person name="Braidotti M."/>
            <person name="Ashley E."/>
            <person name="Golser W."/>
            <person name="Kim H."/>
            <person name="Lee S."/>
            <person name="Lin J."/>
            <person name="Dujmic Z."/>
            <person name="Kim W."/>
            <person name="Talag J."/>
            <person name="Zuccolo A."/>
            <person name="Fan C."/>
            <person name="Sebastian A."/>
            <person name="Kramer M."/>
            <person name="Spiegel L."/>
            <person name="Nascimento L."/>
            <person name="Zutavern T."/>
            <person name="Miller B."/>
            <person name="Ambroise C."/>
            <person name="Muller S."/>
            <person name="Spooner W."/>
            <person name="Narechania A."/>
            <person name="Ren L."/>
            <person name="Wei S."/>
            <person name="Kumari S."/>
            <person name="Faga B."/>
            <person name="Levy M.J."/>
            <person name="McMahan L."/>
            <person name="Van Buren P."/>
            <person name="Vaughn M.W."/>
            <person name="Ying K."/>
            <person name="Yeh C.-T."/>
            <person name="Emrich S.J."/>
            <person name="Jia Y."/>
            <person name="Kalyanaraman A."/>
            <person name="Hsia A.-P."/>
            <person name="Barbazuk W.B."/>
            <person name="Baucom R.S."/>
            <person name="Brutnell T.P."/>
            <person name="Carpita N.C."/>
            <person name="Chaparro C."/>
            <person name="Chia J.-M."/>
            <person name="Deragon J.-M."/>
            <person name="Estill J.C."/>
            <person name="Fu Y."/>
            <person name="Jeddeloh J.A."/>
            <person name="Han Y."/>
            <person name="Lee H."/>
            <person name="Li P."/>
            <person name="Lisch D.R."/>
            <person name="Liu S."/>
            <person name="Liu Z."/>
            <person name="Nagel D.H."/>
            <person name="McCann M.C."/>
            <person name="SanMiguel P."/>
            <person name="Myers A.M."/>
            <person name="Nettleton D."/>
            <person name="Nguyen J."/>
            <person name="Penning B.W."/>
            <person name="Ponnala L."/>
            <person name="Schneider K.L."/>
            <person name="Schwartz D.C."/>
            <person name="Sharma A."/>
            <person name="Soderlund C."/>
            <person name="Springer N.M."/>
            <person name="Sun Q."/>
            <person name="Wang H."/>
            <person name="Waterman M."/>
            <person name="Westerman R."/>
            <person name="Wolfgruber T.K."/>
            <person name="Yang L."/>
            <person name="Yu Y."/>
            <person name="Zhang L."/>
            <person name="Zhou S."/>
            <person name="Zhu Q."/>
            <person name="Bennetzen J.L."/>
            <person name="Dawe R.K."/>
            <person name="Jiang J."/>
            <person name="Jiang N."/>
            <person name="Presting G.G."/>
            <person name="Wessler S.R."/>
            <person name="Aluru S."/>
            <person name="Martienssen R.A."/>
            <person name="Clifton S.W."/>
            <person name="McCombie W.R."/>
            <person name="Wing R.A."/>
            <person name="Wilson R.K."/>
        </authorList>
    </citation>
    <scope>NUCLEOTIDE SEQUENCE [LARGE SCALE GENOMIC DNA]</scope>
    <source>
        <strain evidence="20">cv. B73</strain>
    </source>
</reference>
<evidence type="ECO:0000256" key="15">
    <source>
        <dbReference type="SAM" id="Phobius"/>
    </source>
</evidence>
<dbReference type="SMART" id="SM00220">
    <property type="entry name" value="S_TKc"/>
    <property type="match status" value="1"/>
</dbReference>
<dbReference type="eggNOG" id="ENOG502QQPF">
    <property type="taxonomic scope" value="Eukaryota"/>
</dbReference>
<keyword evidence="2" id="KW-0723">Serine/threonine-protein kinase</keyword>
<gene>
    <name evidence="19" type="primary">LOC103630079</name>
    <name evidence="18" type="ORF">ZEAMMB73_Zm00001d037635</name>
</gene>
<evidence type="ECO:0000256" key="2">
    <source>
        <dbReference type="ARBA" id="ARBA00022527"/>
    </source>
</evidence>
<dbReference type="InterPro" id="IPR045274">
    <property type="entry name" value="WAK-like"/>
</dbReference>
<dbReference type="GO" id="GO:0005886">
    <property type="term" value="C:plasma membrane"/>
    <property type="evidence" value="ECO:0000318"/>
    <property type="project" value="GO_Central"/>
</dbReference>
<dbReference type="InterPro" id="IPR000742">
    <property type="entry name" value="EGF"/>
</dbReference>
<feature type="domain" description="Protein kinase" evidence="17">
    <location>
        <begin position="435"/>
        <end position="705"/>
    </location>
</feature>
<dbReference type="SMART" id="SM00179">
    <property type="entry name" value="EGF_CA"/>
    <property type="match status" value="1"/>
</dbReference>
<dbReference type="InterPro" id="IPR008271">
    <property type="entry name" value="Ser/Thr_kinase_AS"/>
</dbReference>
<evidence type="ECO:0000313" key="20">
    <source>
        <dbReference type="Proteomes" id="UP000007305"/>
    </source>
</evidence>
<feature type="binding site" evidence="13">
    <location>
        <position position="463"/>
    </location>
    <ligand>
        <name>ATP</name>
        <dbReference type="ChEBI" id="CHEBI:30616"/>
    </ligand>
</feature>
<dbReference type="GO" id="GO:0004674">
    <property type="term" value="F:protein serine/threonine kinase activity"/>
    <property type="evidence" value="ECO:0007669"/>
    <property type="project" value="UniProtKB-KW"/>
</dbReference>
<dbReference type="InterPro" id="IPR001881">
    <property type="entry name" value="EGF-like_Ca-bd_dom"/>
</dbReference>
<dbReference type="Gene3D" id="3.30.200.20">
    <property type="entry name" value="Phosphorylase Kinase, domain 1"/>
    <property type="match status" value="1"/>
</dbReference>
<dbReference type="FunFam" id="2.10.25.10:FF:001134">
    <property type="entry name" value="Putative wall-associated receptor protein kinase family protein"/>
    <property type="match status" value="1"/>
</dbReference>
<evidence type="ECO:0000256" key="1">
    <source>
        <dbReference type="ARBA" id="ARBA00004479"/>
    </source>
</evidence>
<reference evidence="19" key="4">
    <citation type="submission" date="2021-05" db="UniProtKB">
        <authorList>
            <consortium name="EnsemblPlants"/>
        </authorList>
    </citation>
    <scope>IDENTIFICATION</scope>
    <source>
        <strain evidence="19">cv. B73</strain>
    </source>
</reference>
<evidence type="ECO:0000256" key="14">
    <source>
        <dbReference type="SAM" id="MobiDB-lite"/>
    </source>
</evidence>
<dbReference type="Pfam" id="PF07714">
    <property type="entry name" value="PK_Tyr_Ser-Thr"/>
    <property type="match status" value="1"/>
</dbReference>
<evidence type="ECO:0000256" key="12">
    <source>
        <dbReference type="ARBA" id="ARBA00023180"/>
    </source>
</evidence>
<dbReference type="Proteomes" id="UP000007305">
    <property type="component" value="Chromosome 6"/>
</dbReference>
<feature type="chain" id="PRO_5010806836" evidence="16">
    <location>
        <begin position="20"/>
        <end position="760"/>
    </location>
</feature>
<keyword evidence="11" id="KW-1015">Disulfide bond</keyword>
<protein>
    <submittedName>
        <fullName evidence="18">Putative wall-associated receptor protein kinase family protein</fullName>
    </submittedName>
</protein>
<dbReference type="STRING" id="4577.A0A1D6LZI7"/>
<reference evidence="19" key="3">
    <citation type="submission" date="2019-07" db="EMBL/GenBank/DDBJ databases">
        <authorList>
            <person name="Seetharam A."/>
            <person name="Woodhouse M."/>
            <person name="Cannon E."/>
        </authorList>
    </citation>
    <scope>NUCLEOTIDE SEQUENCE [LARGE SCALE GENOMIC DNA]</scope>
    <source>
        <strain evidence="19">cv. B73</strain>
    </source>
</reference>
<evidence type="ECO:0000256" key="16">
    <source>
        <dbReference type="SAM" id="SignalP"/>
    </source>
</evidence>
<dbReference type="Pfam" id="PF13947">
    <property type="entry name" value="GUB_WAK_bind"/>
    <property type="match status" value="1"/>
</dbReference>
<dbReference type="FunFam" id="3.30.200.20:FF:000043">
    <property type="entry name" value="Wall-associated receptor kinase 2"/>
    <property type="match status" value="1"/>
</dbReference>
<evidence type="ECO:0000256" key="13">
    <source>
        <dbReference type="PROSITE-ProRule" id="PRU10141"/>
    </source>
</evidence>
<dbReference type="SMR" id="A0A1D6LZI7"/>
<keyword evidence="18" id="KW-0675">Receptor</keyword>
<dbReference type="Gene3D" id="1.10.510.10">
    <property type="entry name" value="Transferase(Phosphotransferase) domain 1"/>
    <property type="match status" value="1"/>
</dbReference>
<dbReference type="EMBL" id="CM000782">
    <property type="protein sequence ID" value="AQK84502.1"/>
    <property type="molecule type" value="Genomic_DNA"/>
</dbReference>
<reference evidence="18" key="2">
    <citation type="submission" date="2015-12" db="EMBL/GenBank/DDBJ databases">
        <title>Update maize B73 reference genome by single molecule sequencing technologies.</title>
        <authorList>
            <consortium name="Maize Genome Sequencing Project"/>
            <person name="Ware D."/>
        </authorList>
    </citation>
    <scope>NUCLEOTIDE SEQUENCE</scope>
    <source>
        <tissue evidence="18">Seedling</tissue>
    </source>
</reference>
<evidence type="ECO:0000256" key="8">
    <source>
        <dbReference type="ARBA" id="ARBA00022840"/>
    </source>
</evidence>
<dbReference type="InterPro" id="IPR011009">
    <property type="entry name" value="Kinase-like_dom_sf"/>
</dbReference>
<proteinExistence type="predicted"/>
<evidence type="ECO:0000256" key="3">
    <source>
        <dbReference type="ARBA" id="ARBA00022679"/>
    </source>
</evidence>